<proteinExistence type="predicted"/>
<dbReference type="Proteomes" id="UP000653472">
    <property type="component" value="Unassembled WGS sequence"/>
</dbReference>
<keyword evidence="2" id="KW-1185">Reference proteome</keyword>
<evidence type="ECO:0000313" key="1">
    <source>
        <dbReference type="EMBL" id="NKF22084.1"/>
    </source>
</evidence>
<protein>
    <submittedName>
        <fullName evidence="1">Uncharacterized protein</fullName>
    </submittedName>
</protein>
<dbReference type="EMBL" id="JAAVXB010000003">
    <property type="protein sequence ID" value="NKF22084.1"/>
    <property type="molecule type" value="Genomic_DNA"/>
</dbReference>
<sequence length="79" mass="8870">MDLSALMLTGDQSGEVECVTENAHVKDYPLRPGFGQEQLYKLLLRRRSANFRGRPAFPRTTRRPSTCAICSAKRSDPNS</sequence>
<evidence type="ECO:0000313" key="2">
    <source>
        <dbReference type="Proteomes" id="UP000653472"/>
    </source>
</evidence>
<reference evidence="1" key="1">
    <citation type="submission" date="2020-03" db="EMBL/GenBank/DDBJ databases">
        <title>Solimonas marina sp. nov., isolated from deep seawater of the Pacific Ocean.</title>
        <authorList>
            <person name="Liu X."/>
            <person name="Lai Q."/>
            <person name="Sun F."/>
            <person name="Gai Y."/>
            <person name="Li G."/>
            <person name="Shao Z."/>
        </authorList>
    </citation>
    <scope>NUCLEOTIDE SEQUENCE</scope>
    <source>
        <strain evidence="1">C16B3</strain>
    </source>
</reference>
<dbReference type="AlphaFoldDB" id="A0A969W9L5"/>
<comment type="caution">
    <text evidence="1">The sequence shown here is derived from an EMBL/GenBank/DDBJ whole genome shotgun (WGS) entry which is preliminary data.</text>
</comment>
<organism evidence="1 2">
    <name type="scientific">Solimonas marina</name>
    <dbReference type="NCBI Taxonomy" id="2714601"/>
    <lineage>
        <taxon>Bacteria</taxon>
        <taxon>Pseudomonadati</taxon>
        <taxon>Pseudomonadota</taxon>
        <taxon>Gammaproteobacteria</taxon>
        <taxon>Nevskiales</taxon>
        <taxon>Nevskiaceae</taxon>
        <taxon>Solimonas</taxon>
    </lineage>
</organism>
<accession>A0A969W9L5</accession>
<dbReference type="RefSeq" id="WP_168147337.1">
    <property type="nucleotide sequence ID" value="NZ_JAAVXB010000003.1"/>
</dbReference>
<gene>
    <name evidence="1" type="ORF">G7Y82_07125</name>
</gene>
<name>A0A969W9L5_9GAMM</name>